<feature type="compositionally biased region" description="Acidic residues" evidence="1">
    <location>
        <begin position="227"/>
        <end position="239"/>
    </location>
</feature>
<gene>
    <name evidence="2" type="ORF">GMORB2_5041</name>
</gene>
<dbReference type="Proteomes" id="UP000749293">
    <property type="component" value="Unassembled WGS sequence"/>
</dbReference>
<feature type="region of interest" description="Disordered" evidence="1">
    <location>
        <begin position="213"/>
        <end position="338"/>
    </location>
</feature>
<name>A0A9P4YYH4_9HYPO</name>
<dbReference type="AlphaFoldDB" id="A0A9P4YYH4"/>
<evidence type="ECO:0000256" key="1">
    <source>
        <dbReference type="SAM" id="MobiDB-lite"/>
    </source>
</evidence>
<reference evidence="2" key="1">
    <citation type="submission" date="2020-03" db="EMBL/GenBank/DDBJ databases">
        <title>Site-based positive gene gene selection in Geosmithia morbida across the United States reveals a broad range of putative effectors and factors for local host and environmental adapation.</title>
        <authorList>
            <person name="Onufrak A."/>
            <person name="Murdoch R.W."/>
            <person name="Gazis R."/>
            <person name="Huff M."/>
            <person name="Staton M."/>
            <person name="Klingeman W."/>
            <person name="Hadziabdic D."/>
        </authorList>
    </citation>
    <scope>NUCLEOTIDE SEQUENCE</scope>
    <source>
        <strain evidence="2">1262</strain>
    </source>
</reference>
<feature type="compositionally biased region" description="Basic and acidic residues" evidence="1">
    <location>
        <begin position="315"/>
        <end position="338"/>
    </location>
</feature>
<accession>A0A9P4YYH4</accession>
<feature type="compositionally biased region" description="Polar residues" evidence="1">
    <location>
        <begin position="292"/>
        <end position="314"/>
    </location>
</feature>
<organism evidence="2 3">
    <name type="scientific">Geosmithia morbida</name>
    <dbReference type="NCBI Taxonomy" id="1094350"/>
    <lineage>
        <taxon>Eukaryota</taxon>
        <taxon>Fungi</taxon>
        <taxon>Dikarya</taxon>
        <taxon>Ascomycota</taxon>
        <taxon>Pezizomycotina</taxon>
        <taxon>Sordariomycetes</taxon>
        <taxon>Hypocreomycetidae</taxon>
        <taxon>Hypocreales</taxon>
        <taxon>Bionectriaceae</taxon>
        <taxon>Geosmithia</taxon>
    </lineage>
</organism>
<keyword evidence="3" id="KW-1185">Reference proteome</keyword>
<evidence type="ECO:0000313" key="3">
    <source>
        <dbReference type="Proteomes" id="UP000749293"/>
    </source>
</evidence>
<dbReference type="EMBL" id="JAANYQ010000004">
    <property type="protein sequence ID" value="KAF4124375.1"/>
    <property type="molecule type" value="Genomic_DNA"/>
</dbReference>
<protein>
    <submittedName>
        <fullName evidence="2">Uncharacterized protein</fullName>
    </submittedName>
</protein>
<dbReference type="OrthoDB" id="4204700at2759"/>
<dbReference type="RefSeq" id="XP_035323027.1">
    <property type="nucleotide sequence ID" value="XM_035467015.1"/>
</dbReference>
<dbReference type="GeneID" id="55971269"/>
<sequence length="338" mass="37665">MDSSNSGGGGGGDGQKKDLVYAESMRKRMSEMQQELMRERQALERLGKPYEAQAREQVTTALGGTGESVWMLLVGGMSKKGLIAQGTSLVASLAGVNQRPLERTQVEAVTEHLQSGATSTAAIELGVDATVLAAAMARWNNPPPQVKANRFSRYTWPVMLLIGYAIPAKLFVEPIILTLNARYRASRFRDDPRMAGLNVDIHSQLAKLTRIGWDATNGGHPQTNDDPSTDIVDEIDDDASPVAPSMRPRNGVRQDPRNEYDGSAWDRIRQQTMSQGRYQQQQQRLQQQKQQSDSWGNDSQANSYPSDETMSQDQAQRDFDRLLDQERKGSEQPNDKWR</sequence>
<proteinExistence type="predicted"/>
<feature type="compositionally biased region" description="Basic and acidic residues" evidence="1">
    <location>
        <begin position="252"/>
        <end position="269"/>
    </location>
</feature>
<comment type="caution">
    <text evidence="2">The sequence shown here is derived from an EMBL/GenBank/DDBJ whole genome shotgun (WGS) entry which is preliminary data.</text>
</comment>
<feature type="compositionally biased region" description="Low complexity" evidence="1">
    <location>
        <begin position="270"/>
        <end position="291"/>
    </location>
</feature>
<evidence type="ECO:0000313" key="2">
    <source>
        <dbReference type="EMBL" id="KAF4124375.1"/>
    </source>
</evidence>